<evidence type="ECO:0000313" key="2">
    <source>
        <dbReference type="EMBL" id="KAJ7758399.1"/>
    </source>
</evidence>
<comment type="caution">
    <text evidence="2">The sequence shown here is derived from an EMBL/GenBank/DDBJ whole genome shotgun (WGS) entry which is preliminary data.</text>
</comment>
<protein>
    <submittedName>
        <fullName evidence="2">Uncharacterized protein</fullName>
    </submittedName>
</protein>
<feature type="region of interest" description="Disordered" evidence="1">
    <location>
        <begin position="1"/>
        <end position="83"/>
    </location>
</feature>
<accession>A0AAD7JAW4</accession>
<reference evidence="2" key="1">
    <citation type="submission" date="2023-03" db="EMBL/GenBank/DDBJ databases">
        <title>Massive genome expansion in bonnet fungi (Mycena s.s.) driven by repeated elements and novel gene families across ecological guilds.</title>
        <authorList>
            <consortium name="Lawrence Berkeley National Laboratory"/>
            <person name="Harder C.B."/>
            <person name="Miyauchi S."/>
            <person name="Viragh M."/>
            <person name="Kuo A."/>
            <person name="Thoen E."/>
            <person name="Andreopoulos B."/>
            <person name="Lu D."/>
            <person name="Skrede I."/>
            <person name="Drula E."/>
            <person name="Henrissat B."/>
            <person name="Morin E."/>
            <person name="Kohler A."/>
            <person name="Barry K."/>
            <person name="LaButti K."/>
            <person name="Morin E."/>
            <person name="Salamov A."/>
            <person name="Lipzen A."/>
            <person name="Mereny Z."/>
            <person name="Hegedus B."/>
            <person name="Baldrian P."/>
            <person name="Stursova M."/>
            <person name="Weitz H."/>
            <person name="Taylor A."/>
            <person name="Grigoriev I.V."/>
            <person name="Nagy L.G."/>
            <person name="Martin F."/>
            <person name="Kauserud H."/>
        </authorList>
    </citation>
    <scope>NUCLEOTIDE SEQUENCE</scope>
    <source>
        <strain evidence="2">CBHHK182m</strain>
    </source>
</reference>
<dbReference type="Proteomes" id="UP001215598">
    <property type="component" value="Unassembled WGS sequence"/>
</dbReference>
<sequence>MKDDKGIVSAPRKKKNAANEKPQRKKQLTPTLPNTTANKLCPVRSIHPQSVSEGVERLNPQKSAGNRAPTLPGHPVAKPHTTHGTGVIFEYGGALQHGRIARGLAGVQGDGGGGEIGLQKAAHRLVDAVDMGEEVSDKTFNPELVSRLFSDAFARRCIACAPGLRIVCGPSADHPIDVIHILVLFYNQQGHLLPRRQGPPGDSESELSFETSLAADPCTIIIHHWILADCRPSTQHLLDPLSGNLSRTKAGLQKKDVPELFLDFPDTQLIRQFIVQSERHALQSDSEDFIFFPPVDLDFSTQLNLTRPPCNFSHKLIFVEIHSVVHSSHYSQIVLRFIQGIVI</sequence>
<evidence type="ECO:0000313" key="3">
    <source>
        <dbReference type="Proteomes" id="UP001215598"/>
    </source>
</evidence>
<name>A0AAD7JAW4_9AGAR</name>
<gene>
    <name evidence="2" type="ORF">B0H16DRAFT_1689382</name>
</gene>
<feature type="compositionally biased region" description="Polar residues" evidence="1">
    <location>
        <begin position="28"/>
        <end position="38"/>
    </location>
</feature>
<proteinExistence type="predicted"/>
<organism evidence="2 3">
    <name type="scientific">Mycena metata</name>
    <dbReference type="NCBI Taxonomy" id="1033252"/>
    <lineage>
        <taxon>Eukaryota</taxon>
        <taxon>Fungi</taxon>
        <taxon>Dikarya</taxon>
        <taxon>Basidiomycota</taxon>
        <taxon>Agaricomycotina</taxon>
        <taxon>Agaricomycetes</taxon>
        <taxon>Agaricomycetidae</taxon>
        <taxon>Agaricales</taxon>
        <taxon>Marasmiineae</taxon>
        <taxon>Mycenaceae</taxon>
        <taxon>Mycena</taxon>
    </lineage>
</organism>
<dbReference type="AlphaFoldDB" id="A0AAD7JAW4"/>
<evidence type="ECO:0000256" key="1">
    <source>
        <dbReference type="SAM" id="MobiDB-lite"/>
    </source>
</evidence>
<keyword evidence="3" id="KW-1185">Reference proteome</keyword>
<dbReference type="EMBL" id="JARKIB010000042">
    <property type="protein sequence ID" value="KAJ7758399.1"/>
    <property type="molecule type" value="Genomic_DNA"/>
</dbReference>